<comment type="similarity">
    <text evidence="1 4">Belongs to the carbohydrate kinase PfkB family.</text>
</comment>
<dbReference type="InterPro" id="IPR002139">
    <property type="entry name" value="Ribo/fructo_kinase"/>
</dbReference>
<dbReference type="Proteomes" id="UP000228596">
    <property type="component" value="Unassembled WGS sequence"/>
</dbReference>
<dbReference type="Gene3D" id="3.40.1190.20">
    <property type="match status" value="1"/>
</dbReference>
<feature type="domain" description="Carbohydrate kinase PfkB" evidence="5">
    <location>
        <begin position="42"/>
        <end position="295"/>
    </location>
</feature>
<evidence type="ECO:0000256" key="1">
    <source>
        <dbReference type="ARBA" id="ARBA00010688"/>
    </source>
</evidence>
<keyword evidence="2 4" id="KW-0808">Transferase</keyword>
<dbReference type="PRINTS" id="PR00990">
    <property type="entry name" value="RIBOKINASE"/>
</dbReference>
<dbReference type="GO" id="GO:0006796">
    <property type="term" value="P:phosphate-containing compound metabolic process"/>
    <property type="evidence" value="ECO:0007669"/>
    <property type="project" value="UniProtKB-ARBA"/>
</dbReference>
<keyword evidence="3 4" id="KW-0418">Kinase</keyword>
<evidence type="ECO:0000259" key="5">
    <source>
        <dbReference type="Pfam" id="PF00294"/>
    </source>
</evidence>
<dbReference type="InterPro" id="IPR002173">
    <property type="entry name" value="Carboh/pur_kinase_PfkB_CS"/>
</dbReference>
<name>A0A2M6WWQ5_9BACT</name>
<dbReference type="PANTHER" id="PTHR10584:SF166">
    <property type="entry name" value="RIBOKINASE"/>
    <property type="match status" value="1"/>
</dbReference>
<dbReference type="AlphaFoldDB" id="A0A2M6WWQ5"/>
<evidence type="ECO:0000256" key="2">
    <source>
        <dbReference type="ARBA" id="ARBA00022679"/>
    </source>
</evidence>
<sequence>MANSSITVIGDCSEDLIFSVEGPGADLGYDSKEHCKEMCFNYGGKIVAESLEKHFGGNAYNTSIAFSKLGLDTKLCSIIGDDDDAKAMAVALKEENIDCSHVIREGMTNISSVILYKKERTIISYHAKRDYRQIKLPQTGWYYFTSASGGSEKILPKILAERKIVVFNPGSWQMENFRLFNPYLSEIDILIVNKSEAKEISGKDKVRDMIKKILDEGVKFVVITDGVNGCYVADKNASFHSGIFPSDTLDPTGAGDSFSGGFIGAIAQGKSIVTAIKWGMINSASVVEKFGATEGLLNQDHIDRLEESWKSFKLKSLTD</sequence>
<dbReference type="GO" id="GO:0016301">
    <property type="term" value="F:kinase activity"/>
    <property type="evidence" value="ECO:0007669"/>
    <property type="project" value="UniProtKB-KW"/>
</dbReference>
<dbReference type="Pfam" id="PF00294">
    <property type="entry name" value="PfkB"/>
    <property type="match status" value="1"/>
</dbReference>
<evidence type="ECO:0000256" key="4">
    <source>
        <dbReference type="RuleBase" id="RU003704"/>
    </source>
</evidence>
<dbReference type="PROSITE" id="PS00584">
    <property type="entry name" value="PFKB_KINASES_2"/>
    <property type="match status" value="1"/>
</dbReference>
<dbReference type="PANTHER" id="PTHR10584">
    <property type="entry name" value="SUGAR KINASE"/>
    <property type="match status" value="1"/>
</dbReference>
<dbReference type="InterPro" id="IPR029056">
    <property type="entry name" value="Ribokinase-like"/>
</dbReference>
<dbReference type="SUPFAM" id="SSF53613">
    <property type="entry name" value="Ribokinase-like"/>
    <property type="match status" value="1"/>
</dbReference>
<dbReference type="InterPro" id="IPR011611">
    <property type="entry name" value="PfkB_dom"/>
</dbReference>
<accession>A0A2M6WWQ5</accession>
<proteinExistence type="inferred from homology"/>
<protein>
    <recommendedName>
        <fullName evidence="5">Carbohydrate kinase PfkB domain-containing protein</fullName>
    </recommendedName>
</protein>
<reference evidence="7" key="1">
    <citation type="submission" date="2017-09" db="EMBL/GenBank/DDBJ databases">
        <title>Depth-based differentiation of microbial function through sediment-hosted aquifers and enrichment of novel symbionts in the deep terrestrial subsurface.</title>
        <authorList>
            <person name="Probst A.J."/>
            <person name="Ladd B."/>
            <person name="Jarett J.K."/>
            <person name="Geller-Mcgrath D.E."/>
            <person name="Sieber C.M.K."/>
            <person name="Emerson J.B."/>
            <person name="Anantharaman K."/>
            <person name="Thomas B.C."/>
            <person name="Malmstrom R."/>
            <person name="Stieglmeier M."/>
            <person name="Klingl A."/>
            <person name="Woyke T."/>
            <person name="Ryan C.M."/>
            <person name="Banfield J.F."/>
        </authorList>
    </citation>
    <scope>NUCLEOTIDE SEQUENCE [LARGE SCALE GENOMIC DNA]</scope>
</reference>
<organism evidence="6 7">
    <name type="scientific">Candidatus Berkelbacteria bacterium CG10_big_fil_rev_8_21_14_0_10_41_12</name>
    <dbReference type="NCBI Taxonomy" id="1974513"/>
    <lineage>
        <taxon>Bacteria</taxon>
        <taxon>Candidatus Berkelbacteria</taxon>
    </lineage>
</organism>
<dbReference type="PROSITE" id="PS00583">
    <property type="entry name" value="PFKB_KINASES_1"/>
    <property type="match status" value="1"/>
</dbReference>
<evidence type="ECO:0000313" key="7">
    <source>
        <dbReference type="Proteomes" id="UP000228596"/>
    </source>
</evidence>
<comment type="caution">
    <text evidence="6">The sequence shown here is derived from an EMBL/GenBank/DDBJ whole genome shotgun (WGS) entry which is preliminary data.</text>
</comment>
<evidence type="ECO:0000313" key="6">
    <source>
        <dbReference type="EMBL" id="PIT97233.1"/>
    </source>
</evidence>
<evidence type="ECO:0000256" key="3">
    <source>
        <dbReference type="ARBA" id="ARBA00022777"/>
    </source>
</evidence>
<gene>
    <name evidence="6" type="ORF">COT77_02595</name>
</gene>
<dbReference type="EMBL" id="PEZV01000027">
    <property type="protein sequence ID" value="PIT97233.1"/>
    <property type="molecule type" value="Genomic_DNA"/>
</dbReference>